<keyword evidence="1" id="KW-0472">Membrane</keyword>
<protein>
    <submittedName>
        <fullName evidence="2">Uncharacterized protein</fullName>
    </submittedName>
</protein>
<keyword evidence="1" id="KW-1133">Transmembrane helix</keyword>
<evidence type="ECO:0000256" key="1">
    <source>
        <dbReference type="SAM" id="Phobius"/>
    </source>
</evidence>
<gene>
    <name evidence="2" type="ORF">SAMN05421503_1452</name>
</gene>
<feature type="transmembrane region" description="Helical" evidence="1">
    <location>
        <begin position="35"/>
        <end position="53"/>
    </location>
</feature>
<keyword evidence="3" id="KW-1185">Reference proteome</keyword>
<dbReference type="Proteomes" id="UP000219356">
    <property type="component" value="Unassembled WGS sequence"/>
</dbReference>
<feature type="transmembrane region" description="Helical" evidence="1">
    <location>
        <begin position="7"/>
        <end position="23"/>
    </location>
</feature>
<accession>A0A285NL81</accession>
<name>A0A285NL81_9BACI</name>
<dbReference type="AlphaFoldDB" id="A0A285NL81"/>
<evidence type="ECO:0000313" key="2">
    <source>
        <dbReference type="EMBL" id="SNZ09988.1"/>
    </source>
</evidence>
<organism evidence="2 3">
    <name type="scientific">Terribacillus aidingensis</name>
    <dbReference type="NCBI Taxonomy" id="586416"/>
    <lineage>
        <taxon>Bacteria</taxon>
        <taxon>Bacillati</taxon>
        <taxon>Bacillota</taxon>
        <taxon>Bacilli</taxon>
        <taxon>Bacillales</taxon>
        <taxon>Bacillaceae</taxon>
        <taxon>Terribacillus</taxon>
    </lineage>
</organism>
<proteinExistence type="predicted"/>
<evidence type="ECO:0000313" key="3">
    <source>
        <dbReference type="Proteomes" id="UP000219356"/>
    </source>
</evidence>
<sequence length="58" mass="6717">MKKLIQYSSKYSFFVFVLLYLTIRDYPFGDTLQTIADIALLVATIVTIISIVVERRTK</sequence>
<dbReference type="EMBL" id="OBEK01000002">
    <property type="protein sequence ID" value="SNZ09988.1"/>
    <property type="molecule type" value="Genomic_DNA"/>
</dbReference>
<keyword evidence="1" id="KW-0812">Transmembrane</keyword>
<reference evidence="3" key="1">
    <citation type="submission" date="2017-09" db="EMBL/GenBank/DDBJ databases">
        <authorList>
            <person name="Varghese N."/>
            <person name="Submissions S."/>
        </authorList>
    </citation>
    <scope>NUCLEOTIDE SEQUENCE [LARGE SCALE GENOMIC DNA]</scope>
    <source>
        <strain evidence="3">CGMCC 1.8913</strain>
    </source>
</reference>